<sequence>MLKIPLIINNARYTVAVSTTDIRKGVTVQVGGVALNLKSSHEDGDNTLKTYAVNFLQWYFSVIQMKDAIREGDMRRVNITLKHMVPFFYSHSVLSKYMVECIDYILKTEHTLSPYMSLKVRAATFVNPKGRKGKNKAADMQKENEVKYLKNLIRSLGANKTEKSIVGITKAGPVMLEIAENFDEMTGSKTVKTTHKLKSKEIDIEVLTNKLVGLRLWDQDKPSMLPDSLSKSPFAFDRKVFKTTVMSKIQRLLMDVPTVENDNDE</sequence>
<name>A0A9D4CBA5_DREPO</name>
<keyword evidence="5" id="KW-1185">Reference proteome</keyword>
<feature type="domain" description="DUF6589" evidence="1">
    <location>
        <begin position="39"/>
        <end position="195"/>
    </location>
</feature>
<dbReference type="EMBL" id="JAIWYP010000013">
    <property type="protein sequence ID" value="KAH3720329.1"/>
    <property type="molecule type" value="Genomic_DNA"/>
</dbReference>
<evidence type="ECO:0000313" key="5">
    <source>
        <dbReference type="Proteomes" id="UP000828390"/>
    </source>
</evidence>
<protein>
    <recommendedName>
        <fullName evidence="1">DUF6589 domain-containing protein</fullName>
    </recommendedName>
</protein>
<dbReference type="Proteomes" id="UP000828390">
    <property type="component" value="Unassembled WGS sequence"/>
</dbReference>
<reference evidence="2" key="2">
    <citation type="submission" date="2020-11" db="EMBL/GenBank/DDBJ databases">
        <authorList>
            <person name="McCartney M.A."/>
            <person name="Auch B."/>
            <person name="Kono T."/>
            <person name="Mallez S."/>
            <person name="Becker A."/>
            <person name="Gohl D.M."/>
            <person name="Silverstein K.A.T."/>
            <person name="Koren S."/>
            <person name="Bechman K.B."/>
            <person name="Herman A."/>
            <person name="Abrahante J.E."/>
            <person name="Garbe J."/>
        </authorList>
    </citation>
    <scope>NUCLEOTIDE SEQUENCE</scope>
    <source>
        <strain evidence="2">Duluth1</strain>
        <tissue evidence="2">Whole animal</tissue>
    </source>
</reference>
<evidence type="ECO:0000313" key="4">
    <source>
        <dbReference type="EMBL" id="KAH3873143.1"/>
    </source>
</evidence>
<comment type="caution">
    <text evidence="2">The sequence shown here is derived from an EMBL/GenBank/DDBJ whole genome shotgun (WGS) entry which is preliminary data.</text>
</comment>
<accession>A0A9D4CBA5</accession>
<evidence type="ECO:0000259" key="1">
    <source>
        <dbReference type="Pfam" id="PF20231"/>
    </source>
</evidence>
<evidence type="ECO:0000313" key="2">
    <source>
        <dbReference type="EMBL" id="KAH3720329.1"/>
    </source>
</evidence>
<dbReference type="InterPro" id="IPR046496">
    <property type="entry name" value="DUF6589"/>
</dbReference>
<gene>
    <name evidence="4" type="ORF">DPMN_036370</name>
    <name evidence="2" type="ORF">DPMN_063226</name>
    <name evidence="3" type="ORF">DPMN_138252</name>
</gene>
<dbReference type="AlphaFoldDB" id="A0A9D4CBA5"/>
<reference evidence="2" key="1">
    <citation type="journal article" date="2019" name="bioRxiv">
        <title>The Genome of the Zebra Mussel, Dreissena polymorpha: A Resource for Invasive Species Research.</title>
        <authorList>
            <person name="McCartney M.A."/>
            <person name="Auch B."/>
            <person name="Kono T."/>
            <person name="Mallez S."/>
            <person name="Zhang Y."/>
            <person name="Obille A."/>
            <person name="Becker A."/>
            <person name="Abrahante J.E."/>
            <person name="Garbe J."/>
            <person name="Badalamenti J.P."/>
            <person name="Herman A."/>
            <person name="Mangelson H."/>
            <person name="Liachko I."/>
            <person name="Sullivan S."/>
            <person name="Sone E.D."/>
            <person name="Koren S."/>
            <person name="Silverstein K.A.T."/>
            <person name="Beckman K.B."/>
            <person name="Gohl D.M."/>
        </authorList>
    </citation>
    <scope>NUCLEOTIDE SEQUENCE</scope>
    <source>
        <strain evidence="2">Duluth1</strain>
        <tissue evidence="2">Whole animal</tissue>
    </source>
</reference>
<dbReference type="Pfam" id="PF20231">
    <property type="entry name" value="DUF6589"/>
    <property type="match status" value="1"/>
</dbReference>
<proteinExistence type="predicted"/>
<dbReference type="EMBL" id="JAIWYP010000006">
    <property type="protein sequence ID" value="KAH3809872.1"/>
    <property type="molecule type" value="Genomic_DNA"/>
</dbReference>
<dbReference type="EMBL" id="JAIWYP010000002">
    <property type="protein sequence ID" value="KAH3873143.1"/>
    <property type="molecule type" value="Genomic_DNA"/>
</dbReference>
<organism evidence="2 5">
    <name type="scientific">Dreissena polymorpha</name>
    <name type="common">Zebra mussel</name>
    <name type="synonym">Mytilus polymorpha</name>
    <dbReference type="NCBI Taxonomy" id="45954"/>
    <lineage>
        <taxon>Eukaryota</taxon>
        <taxon>Metazoa</taxon>
        <taxon>Spiralia</taxon>
        <taxon>Lophotrochozoa</taxon>
        <taxon>Mollusca</taxon>
        <taxon>Bivalvia</taxon>
        <taxon>Autobranchia</taxon>
        <taxon>Heteroconchia</taxon>
        <taxon>Euheterodonta</taxon>
        <taxon>Imparidentia</taxon>
        <taxon>Neoheterodontei</taxon>
        <taxon>Myida</taxon>
        <taxon>Dreissenoidea</taxon>
        <taxon>Dreissenidae</taxon>
        <taxon>Dreissena</taxon>
    </lineage>
</organism>
<evidence type="ECO:0000313" key="3">
    <source>
        <dbReference type="EMBL" id="KAH3809872.1"/>
    </source>
</evidence>